<keyword evidence="4 5" id="KW-0206">Cytoskeleton</keyword>
<evidence type="ECO:0000313" key="9">
    <source>
        <dbReference type="EMBL" id="KIM24993.1"/>
    </source>
</evidence>
<evidence type="ECO:0000256" key="3">
    <source>
        <dbReference type="ARBA" id="ARBA00022701"/>
    </source>
</evidence>
<keyword evidence="3 5" id="KW-0493">Microtubule</keyword>
<dbReference type="AlphaFoldDB" id="A0A0C2WEX5"/>
<evidence type="ECO:0000256" key="6">
    <source>
        <dbReference type="SAM" id="MobiDB-lite"/>
    </source>
</evidence>
<dbReference type="GO" id="GO:0005874">
    <property type="term" value="C:microtubule"/>
    <property type="evidence" value="ECO:0007669"/>
    <property type="project" value="UniProtKB-KW"/>
</dbReference>
<dbReference type="GO" id="GO:0000278">
    <property type="term" value="P:mitotic cell cycle"/>
    <property type="evidence" value="ECO:0007669"/>
    <property type="project" value="TreeGrafter"/>
</dbReference>
<dbReference type="Pfam" id="PF04130">
    <property type="entry name" value="GCP_C_terminal"/>
    <property type="match status" value="1"/>
</dbReference>
<dbReference type="HOGENOM" id="CLU_007738_0_1_1"/>
<evidence type="ECO:0000256" key="5">
    <source>
        <dbReference type="RuleBase" id="RU363050"/>
    </source>
</evidence>
<evidence type="ECO:0000256" key="1">
    <source>
        <dbReference type="ARBA" id="ARBA00010337"/>
    </source>
</evidence>
<reference evidence="10" key="2">
    <citation type="submission" date="2015-01" db="EMBL/GenBank/DDBJ databases">
        <title>Evolutionary Origins and Diversification of the Mycorrhizal Mutualists.</title>
        <authorList>
            <consortium name="DOE Joint Genome Institute"/>
            <consortium name="Mycorrhizal Genomics Consortium"/>
            <person name="Kohler A."/>
            <person name="Kuo A."/>
            <person name="Nagy L.G."/>
            <person name="Floudas D."/>
            <person name="Copeland A."/>
            <person name="Barry K.W."/>
            <person name="Cichocki N."/>
            <person name="Veneault-Fourrey C."/>
            <person name="LaButti K."/>
            <person name="Lindquist E.A."/>
            <person name="Lipzen A."/>
            <person name="Lundell T."/>
            <person name="Morin E."/>
            <person name="Murat C."/>
            <person name="Riley R."/>
            <person name="Ohm R."/>
            <person name="Sun H."/>
            <person name="Tunlid A."/>
            <person name="Henrissat B."/>
            <person name="Grigoriev I.V."/>
            <person name="Hibbett D.S."/>
            <person name="Martin F."/>
        </authorList>
    </citation>
    <scope>NUCLEOTIDE SEQUENCE [LARGE SCALE GENOMIC DNA]</scope>
    <source>
        <strain evidence="10">MAFF 305830</strain>
    </source>
</reference>
<comment type="similarity">
    <text evidence="1 5">Belongs to the TUBGCP family.</text>
</comment>
<organism evidence="9 10">
    <name type="scientific">Serendipita vermifera MAFF 305830</name>
    <dbReference type="NCBI Taxonomy" id="933852"/>
    <lineage>
        <taxon>Eukaryota</taxon>
        <taxon>Fungi</taxon>
        <taxon>Dikarya</taxon>
        <taxon>Basidiomycota</taxon>
        <taxon>Agaricomycotina</taxon>
        <taxon>Agaricomycetes</taxon>
        <taxon>Sebacinales</taxon>
        <taxon>Serendipitaceae</taxon>
        <taxon>Serendipita</taxon>
    </lineage>
</organism>
<dbReference type="GO" id="GO:0007020">
    <property type="term" value="P:microtubule nucleation"/>
    <property type="evidence" value="ECO:0007669"/>
    <property type="project" value="InterPro"/>
</dbReference>
<dbReference type="EMBL" id="KN824318">
    <property type="protein sequence ID" value="KIM24993.1"/>
    <property type="molecule type" value="Genomic_DNA"/>
</dbReference>
<proteinExistence type="inferred from homology"/>
<dbReference type="PANTHER" id="PTHR19302:SF13">
    <property type="entry name" value="GAMMA-TUBULIN COMPLEX COMPONENT 2"/>
    <property type="match status" value="1"/>
</dbReference>
<dbReference type="Pfam" id="PF17681">
    <property type="entry name" value="GCP_N_terminal"/>
    <property type="match status" value="1"/>
</dbReference>
<keyword evidence="2 5" id="KW-0963">Cytoplasm</keyword>
<dbReference type="InterPro" id="IPR041470">
    <property type="entry name" value="GCP_N"/>
</dbReference>
<dbReference type="InterPro" id="IPR042241">
    <property type="entry name" value="GCP_C_sf"/>
</dbReference>
<feature type="domain" description="Gamma tubulin complex component protein N-terminal" evidence="8">
    <location>
        <begin position="115"/>
        <end position="484"/>
    </location>
</feature>
<name>A0A0C2WEX5_SERVB</name>
<reference evidence="9 10" key="1">
    <citation type="submission" date="2014-04" db="EMBL/GenBank/DDBJ databases">
        <authorList>
            <consortium name="DOE Joint Genome Institute"/>
            <person name="Kuo A."/>
            <person name="Zuccaro A."/>
            <person name="Kohler A."/>
            <person name="Nagy L.G."/>
            <person name="Floudas D."/>
            <person name="Copeland A."/>
            <person name="Barry K.W."/>
            <person name="Cichocki N."/>
            <person name="Veneault-Fourrey C."/>
            <person name="LaButti K."/>
            <person name="Lindquist E.A."/>
            <person name="Lipzen A."/>
            <person name="Lundell T."/>
            <person name="Morin E."/>
            <person name="Murat C."/>
            <person name="Sun H."/>
            <person name="Tunlid A."/>
            <person name="Henrissat B."/>
            <person name="Grigoriev I.V."/>
            <person name="Hibbett D.S."/>
            <person name="Martin F."/>
            <person name="Nordberg H.P."/>
            <person name="Cantor M.N."/>
            <person name="Hua S.X."/>
        </authorList>
    </citation>
    <scope>NUCLEOTIDE SEQUENCE [LARGE SCALE GENOMIC DNA]</scope>
    <source>
        <strain evidence="9 10">MAFF 305830</strain>
    </source>
</reference>
<dbReference type="GO" id="GO:0043015">
    <property type="term" value="F:gamma-tubulin binding"/>
    <property type="evidence" value="ECO:0007669"/>
    <property type="project" value="InterPro"/>
</dbReference>
<dbReference type="PANTHER" id="PTHR19302">
    <property type="entry name" value="GAMMA TUBULIN COMPLEX PROTEIN"/>
    <property type="match status" value="1"/>
</dbReference>
<feature type="region of interest" description="Disordered" evidence="6">
    <location>
        <begin position="387"/>
        <end position="409"/>
    </location>
</feature>
<dbReference type="Proteomes" id="UP000054097">
    <property type="component" value="Unassembled WGS sequence"/>
</dbReference>
<dbReference type="InterPro" id="IPR040457">
    <property type="entry name" value="GCP_C"/>
</dbReference>
<evidence type="ECO:0000259" key="7">
    <source>
        <dbReference type="Pfam" id="PF04130"/>
    </source>
</evidence>
<dbReference type="GO" id="GO:0051225">
    <property type="term" value="P:spindle assembly"/>
    <property type="evidence" value="ECO:0007669"/>
    <property type="project" value="TreeGrafter"/>
</dbReference>
<protein>
    <recommendedName>
        <fullName evidence="5">Spindle pole body component</fullName>
    </recommendedName>
</protein>
<accession>A0A0C2WEX5</accession>
<dbReference type="OrthoDB" id="2192946at2759"/>
<dbReference type="GO" id="GO:0000930">
    <property type="term" value="C:gamma-tubulin complex"/>
    <property type="evidence" value="ECO:0007669"/>
    <property type="project" value="UniProtKB-ARBA"/>
</dbReference>
<evidence type="ECO:0000256" key="2">
    <source>
        <dbReference type="ARBA" id="ARBA00022490"/>
    </source>
</evidence>
<evidence type="ECO:0000259" key="8">
    <source>
        <dbReference type="Pfam" id="PF17681"/>
    </source>
</evidence>
<dbReference type="STRING" id="933852.A0A0C2WEX5"/>
<dbReference type="FunFam" id="1.20.120.1900:FF:000011">
    <property type="entry name" value="Spindle pole body component"/>
    <property type="match status" value="1"/>
</dbReference>
<dbReference type="GO" id="GO:0051321">
    <property type="term" value="P:meiotic cell cycle"/>
    <property type="evidence" value="ECO:0007669"/>
    <property type="project" value="TreeGrafter"/>
</dbReference>
<evidence type="ECO:0000313" key="10">
    <source>
        <dbReference type="Proteomes" id="UP000054097"/>
    </source>
</evidence>
<comment type="subcellular location">
    <subcellularLocation>
        <location evidence="5">Cytoplasm</location>
        <location evidence="5">Cytoskeleton</location>
        <location evidence="5">Microtubule organizing center</location>
    </subcellularLocation>
</comment>
<dbReference type="GO" id="GO:0051011">
    <property type="term" value="F:microtubule minus-end binding"/>
    <property type="evidence" value="ECO:0007669"/>
    <property type="project" value="TreeGrafter"/>
</dbReference>
<dbReference type="Gene3D" id="1.20.120.1900">
    <property type="entry name" value="Gamma-tubulin complex, C-terminal domain"/>
    <property type="match status" value="1"/>
</dbReference>
<gene>
    <name evidence="9" type="ORF">M408DRAFT_75009</name>
</gene>
<keyword evidence="10" id="KW-1185">Reference proteome</keyword>
<dbReference type="GO" id="GO:0000922">
    <property type="term" value="C:spindle pole"/>
    <property type="evidence" value="ECO:0007669"/>
    <property type="project" value="InterPro"/>
</dbReference>
<sequence length="829" mass="93437">MNGPRTPGAKSRKSHLTLSTKQYTKITGTIASVRKGRHTVGDDIEEDDEEIQTNGIGNRRHSHLAKEPSFIAEQSFIRAPLNSRVASRIVPAKKGKTKADPLDGVPLDIQEAMILEDLLFVLMGIEGTYITYNIDEFPEDDDGLLKGVQFSVTPQLDPSLRDLVERIIPLATYYTSISTFVELRSHLDYGLVNHALCAAIRDMLKDYQTLLSQLEHAFNSSSTFTLQKLWFYIHPTLHTMSLIYNLVTELTQMDDSPSENSSSSSDEDDALNEALGLASGLKAVKLSEMSVDGGGGIVKGGEVVAILWDRMQNMSGDPTAYNLYKTLLKAAGKPFAGLVERWIRTGQLRDPYEELMVKESKFINKGTLEMDYTDEYWERRYTLRDGSSLSAPSKRHQAGVPPPRTPGGRLPGGACIPPFMESWKHKILLAGKYLNVIRECGIEIKGDAQVVDEEDWDMDSEKFYKTIEDGYTYANRTLLKLLMDDQALIPRLRSLKRYFFLSQSSFLTHFMDLAGSELRKPSKGVSTVKLQSLLDLSLNSGEAYAYKEDVKIVMATSGLYEWLLKVVSVSGAIGGEGEEFGATVGSASVAATSVIDGMDALTLDYNVRFPLSLVISRKTILRYQLIFRFLLHLKHVEQMLSAMWIDHKAPSWRVPTQKHTEFTQWRTRVFVLRARMLAFVQQILAFATVEVLEPNWRKLEAKLSKVTTVDQLLRDHVDFLDTCLKECMLTSSKLLRVYSRMLVTCSTFALYSAHFTKSVNQGVTRECTIALTLNRNKRWEFLGRFETNFTHFSKVHHDCVQFYASSENVALLSLVVRLENVRTAADRPQ</sequence>
<dbReference type="GO" id="GO:0031122">
    <property type="term" value="P:cytoplasmic microtubule organization"/>
    <property type="evidence" value="ECO:0007669"/>
    <property type="project" value="TreeGrafter"/>
</dbReference>
<dbReference type="GO" id="GO:0044732">
    <property type="term" value="C:mitotic spindle pole body"/>
    <property type="evidence" value="ECO:0007669"/>
    <property type="project" value="TreeGrafter"/>
</dbReference>
<dbReference type="InterPro" id="IPR007259">
    <property type="entry name" value="GCP"/>
</dbReference>
<evidence type="ECO:0000256" key="4">
    <source>
        <dbReference type="ARBA" id="ARBA00023212"/>
    </source>
</evidence>
<feature type="domain" description="Gamma tubulin complex component C-terminal" evidence="7">
    <location>
        <begin position="488"/>
        <end position="819"/>
    </location>
</feature>